<reference evidence="1" key="1">
    <citation type="journal article" date="2021" name="Proc. Natl. Acad. Sci. U.S.A.">
        <title>A Catalog of Tens of Thousands of Viruses from Human Metagenomes Reveals Hidden Associations with Chronic Diseases.</title>
        <authorList>
            <person name="Tisza M.J."/>
            <person name="Buck C.B."/>
        </authorList>
    </citation>
    <scope>NUCLEOTIDE SEQUENCE</scope>
    <source>
        <strain evidence="1">Ctu2j3</strain>
    </source>
</reference>
<proteinExistence type="predicted"/>
<sequence length="148" mass="16768">MKPRILFWGIVFDRWTPAVEGRLTQDLIRLQNLARHKYSDVVVVCDSEEPARVCESLGLAIDTDPGLASVWTQYKTGPKWPEIPVPASTVMQRDLYTPVKKQRMDPSGRDTGYFLPEQGRPNQNYLTLTRPAPNGYAPVDPVLVSLWT</sequence>
<organism evidence="1">
    <name type="scientific">Myoviridae sp. ctu2j3</name>
    <dbReference type="NCBI Taxonomy" id="2825197"/>
    <lineage>
        <taxon>Viruses</taxon>
        <taxon>Duplodnaviria</taxon>
        <taxon>Heunggongvirae</taxon>
        <taxon>Uroviricota</taxon>
        <taxon>Caudoviricetes</taxon>
    </lineage>
</organism>
<name>A0A8S5UI86_9CAUD</name>
<evidence type="ECO:0000313" key="1">
    <source>
        <dbReference type="EMBL" id="DAF94139.1"/>
    </source>
</evidence>
<accession>A0A8S5UI86</accession>
<dbReference type="EMBL" id="BK016090">
    <property type="protein sequence ID" value="DAF94139.1"/>
    <property type="molecule type" value="Genomic_DNA"/>
</dbReference>
<protein>
    <submittedName>
        <fullName evidence="1">Uncharacterized protein</fullName>
    </submittedName>
</protein>
<dbReference type="EMBL" id="BK016090">
    <property type="protein sequence ID" value="DAF94272.1"/>
    <property type="molecule type" value="Genomic_DNA"/>
</dbReference>